<dbReference type="EMBL" id="JACXVP010000004">
    <property type="protein sequence ID" value="KAG5610260.1"/>
    <property type="molecule type" value="Genomic_DNA"/>
</dbReference>
<accession>A0A9J5ZFE6</accession>
<evidence type="ECO:0000313" key="2">
    <source>
        <dbReference type="Proteomes" id="UP000824120"/>
    </source>
</evidence>
<sequence length="110" mass="13012">MSMVSPIVPVCQVVKEKIESKGDESNQKVDRRSNQRSRLTFLETIFLSFEDFNFLSNLKWVLKILHWVQLSRVKPKPSPTHSARESEWTKAKVVLHFRLLVFERNWFHSG</sequence>
<evidence type="ECO:0000313" key="1">
    <source>
        <dbReference type="EMBL" id="KAG5610260.1"/>
    </source>
</evidence>
<proteinExistence type="predicted"/>
<dbReference type="Proteomes" id="UP000824120">
    <property type="component" value="Chromosome 4"/>
</dbReference>
<dbReference type="AlphaFoldDB" id="A0A9J5ZFE6"/>
<organism evidence="1 2">
    <name type="scientific">Solanum commersonii</name>
    <name type="common">Commerson's wild potato</name>
    <name type="synonym">Commerson's nightshade</name>
    <dbReference type="NCBI Taxonomy" id="4109"/>
    <lineage>
        <taxon>Eukaryota</taxon>
        <taxon>Viridiplantae</taxon>
        <taxon>Streptophyta</taxon>
        <taxon>Embryophyta</taxon>
        <taxon>Tracheophyta</taxon>
        <taxon>Spermatophyta</taxon>
        <taxon>Magnoliopsida</taxon>
        <taxon>eudicotyledons</taxon>
        <taxon>Gunneridae</taxon>
        <taxon>Pentapetalae</taxon>
        <taxon>asterids</taxon>
        <taxon>lamiids</taxon>
        <taxon>Solanales</taxon>
        <taxon>Solanaceae</taxon>
        <taxon>Solanoideae</taxon>
        <taxon>Solaneae</taxon>
        <taxon>Solanum</taxon>
    </lineage>
</organism>
<keyword evidence="2" id="KW-1185">Reference proteome</keyword>
<reference evidence="1 2" key="1">
    <citation type="submission" date="2020-09" db="EMBL/GenBank/DDBJ databases">
        <title>De no assembly of potato wild relative species, Solanum commersonii.</title>
        <authorList>
            <person name="Cho K."/>
        </authorList>
    </citation>
    <scope>NUCLEOTIDE SEQUENCE [LARGE SCALE GENOMIC DNA]</scope>
    <source>
        <strain evidence="1">LZ3.2</strain>
        <tissue evidence="1">Leaf</tissue>
    </source>
</reference>
<gene>
    <name evidence="1" type="ORF">H5410_021541</name>
</gene>
<name>A0A9J5ZFE6_SOLCO</name>
<protein>
    <submittedName>
        <fullName evidence="1">Uncharacterized protein</fullName>
    </submittedName>
</protein>
<comment type="caution">
    <text evidence="1">The sequence shown here is derived from an EMBL/GenBank/DDBJ whole genome shotgun (WGS) entry which is preliminary data.</text>
</comment>